<accession>K1L5Z7</accession>
<dbReference type="RefSeq" id="WP_009186912.1">
    <property type="nucleotide sequence ID" value="NZ_AMGM01000120.1"/>
</dbReference>
<dbReference type="PROSITE" id="PS51257">
    <property type="entry name" value="PROKAR_LIPOPROTEIN"/>
    <property type="match status" value="1"/>
</dbReference>
<dbReference type="Proteomes" id="UP000004478">
    <property type="component" value="Unassembled WGS sequence"/>
</dbReference>
<protein>
    <submittedName>
        <fullName evidence="2">Uncharacterized protein</fullName>
    </submittedName>
</protein>
<proteinExistence type="predicted"/>
<organism evidence="2 3">
    <name type="scientific">Cecembia lonarensis (strain CCUG 58316 / KCTC 22772 / LW9)</name>
    <dbReference type="NCBI Taxonomy" id="1225176"/>
    <lineage>
        <taxon>Bacteria</taxon>
        <taxon>Pseudomonadati</taxon>
        <taxon>Bacteroidota</taxon>
        <taxon>Cytophagia</taxon>
        <taxon>Cytophagales</taxon>
        <taxon>Cyclobacteriaceae</taxon>
        <taxon>Cecembia</taxon>
    </lineage>
</organism>
<gene>
    <name evidence="2" type="ORF">B879_03891</name>
</gene>
<feature type="chain" id="PRO_5003850608" evidence="1">
    <location>
        <begin position="22"/>
        <end position="195"/>
    </location>
</feature>
<evidence type="ECO:0000313" key="3">
    <source>
        <dbReference type="Proteomes" id="UP000004478"/>
    </source>
</evidence>
<evidence type="ECO:0000313" key="2">
    <source>
        <dbReference type="EMBL" id="EKB47512.1"/>
    </source>
</evidence>
<dbReference type="AlphaFoldDB" id="K1L5Z7"/>
<sequence length="195" mass="23086">MKLYVNLFLILLLVLSSCANSQDKYDPNKKLNDREQRQLLLTSIRYMGHLPKKGTHETKFDAVYDEYYSKLALDYTVEAYHQKDGYEYFLASRIAPSLKVKKVAVGVKMKRNEDGHLEHYEEVFRTWRFEVPEMLEKGLMLFDKMVKGEDLGPYYPQNSGKEEYIEFPDEKVFFDTVDRRWKVKSTGIQLTEEII</sequence>
<dbReference type="EMBL" id="AMGM01000120">
    <property type="protein sequence ID" value="EKB47512.1"/>
    <property type="molecule type" value="Genomic_DNA"/>
</dbReference>
<name>K1L5Z7_CECL9</name>
<keyword evidence="3" id="KW-1185">Reference proteome</keyword>
<dbReference type="OrthoDB" id="1347074at2"/>
<keyword evidence="1" id="KW-0732">Signal</keyword>
<comment type="caution">
    <text evidence="2">The sequence shown here is derived from an EMBL/GenBank/DDBJ whole genome shotgun (WGS) entry which is preliminary data.</text>
</comment>
<reference evidence="2 3" key="1">
    <citation type="journal article" date="2012" name="J. Bacteriol.">
        <title>Draft Genome Sequence of Cecembia lonarensis Strain LW9T, Isolated from Lonar Lake, a Haloalkaline Lake in India.</title>
        <authorList>
            <person name="Shivaji S."/>
            <person name="Ara S."/>
            <person name="Singh A."/>
            <person name="Pinnaka A.K."/>
        </authorList>
    </citation>
    <scope>NUCLEOTIDE SEQUENCE [LARGE SCALE GENOMIC DNA]</scope>
    <source>
        <strain evidence="2 3">LW9</strain>
    </source>
</reference>
<evidence type="ECO:0000256" key="1">
    <source>
        <dbReference type="SAM" id="SignalP"/>
    </source>
</evidence>
<feature type="signal peptide" evidence="1">
    <location>
        <begin position="1"/>
        <end position="21"/>
    </location>
</feature>